<evidence type="ECO:0000313" key="4">
    <source>
        <dbReference type="Proteomes" id="UP000604825"/>
    </source>
</evidence>
<accession>A0A811RD00</accession>
<reference evidence="3" key="1">
    <citation type="submission" date="2020-10" db="EMBL/GenBank/DDBJ databases">
        <authorList>
            <person name="Han B."/>
            <person name="Lu T."/>
            <person name="Zhao Q."/>
            <person name="Huang X."/>
            <person name="Zhao Y."/>
        </authorList>
    </citation>
    <scope>NUCLEOTIDE SEQUENCE</scope>
</reference>
<dbReference type="Gene3D" id="3.60.10.10">
    <property type="entry name" value="Endonuclease/exonuclease/phosphatase"/>
    <property type="match status" value="1"/>
</dbReference>
<feature type="region of interest" description="Disordered" evidence="1">
    <location>
        <begin position="1"/>
        <end position="28"/>
    </location>
</feature>
<comment type="caution">
    <text evidence="3">The sequence shown here is derived from an EMBL/GenBank/DDBJ whole genome shotgun (WGS) entry which is preliminary data.</text>
</comment>
<proteinExistence type="predicted"/>
<organism evidence="3 4">
    <name type="scientific">Miscanthus lutarioriparius</name>
    <dbReference type="NCBI Taxonomy" id="422564"/>
    <lineage>
        <taxon>Eukaryota</taxon>
        <taxon>Viridiplantae</taxon>
        <taxon>Streptophyta</taxon>
        <taxon>Embryophyta</taxon>
        <taxon>Tracheophyta</taxon>
        <taxon>Spermatophyta</taxon>
        <taxon>Magnoliopsida</taxon>
        <taxon>Liliopsida</taxon>
        <taxon>Poales</taxon>
        <taxon>Poaceae</taxon>
        <taxon>PACMAD clade</taxon>
        <taxon>Panicoideae</taxon>
        <taxon>Andropogonodae</taxon>
        <taxon>Andropogoneae</taxon>
        <taxon>Saccharinae</taxon>
        <taxon>Miscanthus</taxon>
    </lineage>
</organism>
<evidence type="ECO:0000256" key="1">
    <source>
        <dbReference type="SAM" id="MobiDB-lite"/>
    </source>
</evidence>
<keyword evidence="4" id="KW-1185">Reference proteome</keyword>
<sequence length="1003" mass="114855">MDSKEKEEVSVETISDNRKEDAAIDAGKGDLQSEIVTKDSLKMEVMMEEPLAKDTTATVNSDPVTMFQDEDQGYIKVTSTKKQKTAKYVEMAKSTSSRVAGTGTPIPLRAERRANMKDSQGMSNNPFSVLQNIDSDVLSKIALDCGINLGDTVEDVDASINLIKAKELAQATLARAEKSKEQPKTSEQVLEVDDSEGDFNEEHSKMILELEEVTEVVTDSECLEVWNIEQRRKGNSMQLEVAMTMVQKEDNFRWRLISVYGPVKDNQKQAFLNELEVLINDEDIPTLVGGDLNLVRRIEEKSSGNNAHGIDKWQKISSKLMSSLRGWNGNWGSDLKKRKQDLLLCIMKLDQKNEDKGLVESEWEQRYRWENELIEIYSQEELMWQSRGGERWLLEGDANTAYFHGIANGRKRKTFIRSLEEDGLIITETKALQEHITNFYKGLFGSEPRSRFSLKYDFWGLESKVSEEENEELTKPFTIEELEVVVKGMRDGSAPGPDGFSAVFFKYFWVYKIVTKTLTLRLNKIIDKLISPNQTAFIPGRYILDGVVVIHEVMHEIVRQKQSGIILKLDFEKAYDKVSWHFLQEVMHRKGFCERWTDWVMRTVCGGRVAVNLNGELGQYFRSYKGLRQGDPLSPLLFNLVADGLSTMLKKATDSGLLVGVTPHLIDGGLTHLQYADDTVLLIENSKQNIATLKFLLICYEEVSGMKINYNKSEVFTLGINEVEAEEIANSFNCKRGHFPMKYLGLPLSYKRLSKEELSVSANKVEKRLETWKCNQLSHGGRSILINSSLSSIPMYSMGFYWLHEGTHKRFDTGRGRFFWEGVGNKKKYHMIKWEALAVPKEFGGLGFIDTRIMNTVLLAKWIFKLDRGENSMALDVLRKKYLRGRSFCQTNQRGASQFWQGLGKAREWYERGTRWKLGNGKRIRFWHDVWLGTCPLKLRFPKLYRISRQQDWSVMELKEVEWNLDLRRRLVEEDVEAGRGVEDGGYYTEATGGSEGVVKLMT</sequence>
<dbReference type="InterPro" id="IPR036691">
    <property type="entry name" value="Endo/exonu/phosph_ase_sf"/>
</dbReference>
<dbReference type="InterPro" id="IPR043502">
    <property type="entry name" value="DNA/RNA_pol_sf"/>
</dbReference>
<dbReference type="SUPFAM" id="SSF56672">
    <property type="entry name" value="DNA/RNA polymerases"/>
    <property type="match status" value="1"/>
</dbReference>
<dbReference type="AlphaFoldDB" id="A0A811RD00"/>
<dbReference type="Proteomes" id="UP000604825">
    <property type="component" value="Unassembled WGS sequence"/>
</dbReference>
<name>A0A811RD00_9POAL</name>
<gene>
    <name evidence="3" type="ORF">NCGR_LOCUS51024</name>
</gene>
<protein>
    <recommendedName>
        <fullName evidence="2">Reverse transcriptase domain-containing protein</fullName>
    </recommendedName>
</protein>
<dbReference type="CDD" id="cd01650">
    <property type="entry name" value="RT_nLTR_like"/>
    <property type="match status" value="1"/>
</dbReference>
<evidence type="ECO:0000259" key="2">
    <source>
        <dbReference type="PROSITE" id="PS50878"/>
    </source>
</evidence>
<feature type="compositionally biased region" description="Basic and acidic residues" evidence="1">
    <location>
        <begin position="1"/>
        <end position="22"/>
    </location>
</feature>
<dbReference type="SUPFAM" id="SSF56219">
    <property type="entry name" value="DNase I-like"/>
    <property type="match status" value="1"/>
</dbReference>
<evidence type="ECO:0000313" key="3">
    <source>
        <dbReference type="EMBL" id="CAD6267719.1"/>
    </source>
</evidence>
<dbReference type="PANTHER" id="PTHR33116">
    <property type="entry name" value="REVERSE TRANSCRIPTASE ZINC-BINDING DOMAIN-CONTAINING PROTEIN-RELATED-RELATED"/>
    <property type="match status" value="1"/>
</dbReference>
<dbReference type="PANTHER" id="PTHR33116:SF87">
    <property type="entry name" value="OS01G0158850 PROTEIN"/>
    <property type="match status" value="1"/>
</dbReference>
<dbReference type="OrthoDB" id="695518at2759"/>
<dbReference type="Pfam" id="PF00078">
    <property type="entry name" value="RVT_1"/>
    <property type="match status" value="1"/>
</dbReference>
<dbReference type="InterPro" id="IPR000477">
    <property type="entry name" value="RT_dom"/>
</dbReference>
<feature type="domain" description="Reverse transcriptase" evidence="2">
    <location>
        <begin position="468"/>
        <end position="748"/>
    </location>
</feature>
<dbReference type="EMBL" id="CAJGYO010000014">
    <property type="protein sequence ID" value="CAD6267719.1"/>
    <property type="molecule type" value="Genomic_DNA"/>
</dbReference>
<dbReference type="PROSITE" id="PS50878">
    <property type="entry name" value="RT_POL"/>
    <property type="match status" value="1"/>
</dbReference>